<dbReference type="InterPro" id="IPR049349">
    <property type="entry name" value="DUF2264_N"/>
</dbReference>
<feature type="domain" description="DUF2264" evidence="1">
    <location>
        <begin position="19"/>
        <end position="386"/>
    </location>
</feature>
<proteinExistence type="predicted"/>
<dbReference type="PANTHER" id="PTHR35339">
    <property type="entry name" value="LINALOOL DEHYDRATASE_ISOMERASE DOMAIN-CONTAINING PROTEIN"/>
    <property type="match status" value="1"/>
</dbReference>
<evidence type="ECO:0000259" key="1">
    <source>
        <dbReference type="Pfam" id="PF10022"/>
    </source>
</evidence>
<dbReference type="EMBL" id="JADIMT010000103">
    <property type="protein sequence ID" value="MBO8437125.1"/>
    <property type="molecule type" value="Genomic_DNA"/>
</dbReference>
<reference evidence="2" key="2">
    <citation type="journal article" date="2021" name="PeerJ">
        <title>Extensive microbial diversity within the chicken gut microbiome revealed by metagenomics and culture.</title>
        <authorList>
            <person name="Gilroy R."/>
            <person name="Ravi A."/>
            <person name="Getino M."/>
            <person name="Pursley I."/>
            <person name="Horton D.L."/>
            <person name="Alikhan N.F."/>
            <person name="Baker D."/>
            <person name="Gharbi K."/>
            <person name="Hall N."/>
            <person name="Watson M."/>
            <person name="Adriaenssens E.M."/>
            <person name="Foster-Nyarko E."/>
            <person name="Jarju S."/>
            <person name="Secka A."/>
            <person name="Antonio M."/>
            <person name="Oren A."/>
            <person name="Chaudhuri R.R."/>
            <person name="La Ragione R."/>
            <person name="Hildebrand F."/>
            <person name="Pallen M.J."/>
        </authorList>
    </citation>
    <scope>NUCLEOTIDE SEQUENCE</scope>
    <source>
        <strain evidence="2">7293</strain>
    </source>
</reference>
<sequence>MGFRPEGLDFTLSPYTGLTRKHWIDAGKYILEGVFKNVGSMEDPVLVPRYETRITYPNSHTPAWKVQAEYFEGLARSFFIAAPLISAEPDLVIARKNMREYYRNQILRSCTPGDSVYVLSYSDMDKDSNPSFELHTYQQTVETCAIVIGLVASRNEIWESYSKAEKDRIASFIKDYAEGTTATQNWRLFNMLDLAFLNMMGYEIDKSIMREHAEAILSYYAGDGWYRDGHSFDYYSAWAFQVYCPIWCKWYGYDNEPYIAKQFEENSNELMKSYSRFFDEHGWVTMWGRSSIYRNAATAPLAANFNLRSSSMNPGLARRISSGALMQFFGRDDILYGGTPVLGFYGPFDPMLQGYSCAESPLWLGKAFLCLELPENHPFWTAKEENGIWEEMKDGETAETVLNGPGLSISNHMDNGTMELRTGKVIKRIDDSNGRWCYAKLSYNSRYPWESDLPSGLSSASYVLKERDISKTEQINSILWSGARDGVLYRRALFGFETSRDLHWTSVIDLADFPVPNGLVRADKMRLFHKPVDVYLGSYGFPCPDAEWHIEERGNVKAVVITGHGSDGKRRHMAMTIFGGWEDLSVEKSTGTNPDTKDSFIIFAHLERKRVFSYEPYILISQVITKEGEEGFSEEEIFSIKTIEYSDEEKCGGYGPVTVSMANGKRYLVDFSGIEGKLQL</sequence>
<dbReference type="AlphaFoldDB" id="A0A9D9E3A2"/>
<reference evidence="2" key="1">
    <citation type="submission" date="2020-10" db="EMBL/GenBank/DDBJ databases">
        <authorList>
            <person name="Gilroy R."/>
        </authorList>
    </citation>
    <scope>NUCLEOTIDE SEQUENCE</scope>
    <source>
        <strain evidence="2">7293</strain>
    </source>
</reference>
<evidence type="ECO:0000313" key="2">
    <source>
        <dbReference type="EMBL" id="MBO8437125.1"/>
    </source>
</evidence>
<comment type="caution">
    <text evidence="2">The sequence shown here is derived from an EMBL/GenBank/DDBJ whole genome shotgun (WGS) entry which is preliminary data.</text>
</comment>
<evidence type="ECO:0000313" key="3">
    <source>
        <dbReference type="Proteomes" id="UP000823615"/>
    </source>
</evidence>
<organism evidence="2 3">
    <name type="scientific">Candidatus Ornithospirochaeta stercoripullorum</name>
    <dbReference type="NCBI Taxonomy" id="2840899"/>
    <lineage>
        <taxon>Bacteria</taxon>
        <taxon>Pseudomonadati</taxon>
        <taxon>Spirochaetota</taxon>
        <taxon>Spirochaetia</taxon>
        <taxon>Spirochaetales</taxon>
        <taxon>Spirochaetaceae</taxon>
        <taxon>Spirochaetaceae incertae sedis</taxon>
        <taxon>Candidatus Ornithospirochaeta</taxon>
    </lineage>
</organism>
<dbReference type="Pfam" id="PF10022">
    <property type="entry name" value="DUF2264"/>
    <property type="match status" value="1"/>
</dbReference>
<dbReference type="PANTHER" id="PTHR35339:SF4">
    <property type="entry name" value="LINALOOL DEHYDRATASE_ISOMERASE DOMAIN-CONTAINING PROTEIN"/>
    <property type="match status" value="1"/>
</dbReference>
<gene>
    <name evidence="2" type="ORF">IAA97_09135</name>
</gene>
<name>A0A9D9E3A2_9SPIO</name>
<protein>
    <submittedName>
        <fullName evidence="2">DUF2264 domain-containing protein</fullName>
    </submittedName>
</protein>
<accession>A0A9D9E3A2</accession>
<dbReference type="Proteomes" id="UP000823615">
    <property type="component" value="Unassembled WGS sequence"/>
</dbReference>
<dbReference type="InterPro" id="IPR016624">
    <property type="entry name" value="UCP014753"/>
</dbReference>